<proteinExistence type="predicted"/>
<evidence type="ECO:0000313" key="3">
    <source>
        <dbReference type="EMBL" id="PRQ52032.1"/>
    </source>
</evidence>
<evidence type="ECO:0000313" key="4">
    <source>
        <dbReference type="Proteomes" id="UP000238479"/>
    </source>
</evidence>
<feature type="compositionally biased region" description="Acidic residues" evidence="2">
    <location>
        <begin position="1"/>
        <end position="13"/>
    </location>
</feature>
<dbReference type="PANTHER" id="PTHR23082:SF0">
    <property type="entry name" value="GENERAL TRANSCRIPTION FACTOR 3C POLYPEPTIDE 3"/>
    <property type="match status" value="1"/>
</dbReference>
<dbReference type="InterPro" id="IPR011990">
    <property type="entry name" value="TPR-like_helical_dom_sf"/>
</dbReference>
<dbReference type="Proteomes" id="UP000238479">
    <property type="component" value="Chromosome 2"/>
</dbReference>
<dbReference type="AlphaFoldDB" id="A0A2P6S029"/>
<gene>
    <name evidence="3" type="ORF">RchiOBHm_Chr2g0151101</name>
</gene>
<keyword evidence="4" id="KW-1185">Reference proteome</keyword>
<dbReference type="PROSITE" id="PS50005">
    <property type="entry name" value="TPR"/>
    <property type="match status" value="2"/>
</dbReference>
<organism evidence="3 4">
    <name type="scientific">Rosa chinensis</name>
    <name type="common">China rose</name>
    <dbReference type="NCBI Taxonomy" id="74649"/>
    <lineage>
        <taxon>Eukaryota</taxon>
        <taxon>Viridiplantae</taxon>
        <taxon>Streptophyta</taxon>
        <taxon>Embryophyta</taxon>
        <taxon>Tracheophyta</taxon>
        <taxon>Spermatophyta</taxon>
        <taxon>Magnoliopsida</taxon>
        <taxon>eudicotyledons</taxon>
        <taxon>Gunneridae</taxon>
        <taxon>Pentapetalae</taxon>
        <taxon>rosids</taxon>
        <taxon>fabids</taxon>
        <taxon>Rosales</taxon>
        <taxon>Rosaceae</taxon>
        <taxon>Rosoideae</taxon>
        <taxon>Rosoideae incertae sedis</taxon>
        <taxon>Rosa</taxon>
    </lineage>
</organism>
<protein>
    <submittedName>
        <fullName evidence="3">Putative acetyltransferase A, auxiliary subunit</fullName>
    </submittedName>
</protein>
<dbReference type="Gramene" id="PRQ52032">
    <property type="protein sequence ID" value="PRQ52032"/>
    <property type="gene ID" value="RchiOBHm_Chr2g0151101"/>
</dbReference>
<feature type="region of interest" description="Disordered" evidence="2">
    <location>
        <begin position="621"/>
        <end position="647"/>
    </location>
</feature>
<dbReference type="GO" id="GO:0000127">
    <property type="term" value="C:transcription factor TFIIIC complex"/>
    <property type="evidence" value="ECO:0007669"/>
    <property type="project" value="TreeGrafter"/>
</dbReference>
<dbReference type="GO" id="GO:0006383">
    <property type="term" value="P:transcription by RNA polymerase III"/>
    <property type="evidence" value="ECO:0007669"/>
    <property type="project" value="InterPro"/>
</dbReference>
<dbReference type="EMBL" id="PDCK01000040">
    <property type="protein sequence ID" value="PRQ52032.1"/>
    <property type="molecule type" value="Genomic_DNA"/>
</dbReference>
<dbReference type="InterPro" id="IPR019734">
    <property type="entry name" value="TPR_rpt"/>
</dbReference>
<dbReference type="PANTHER" id="PTHR23082">
    <property type="entry name" value="TRANSCRIPTION INITIATION FACTOR IIIC TFIIIC , POLYPEPTIDE 3-RELATED"/>
    <property type="match status" value="1"/>
</dbReference>
<name>A0A2P6S029_ROSCH</name>
<sequence length="958" mass="108846">MDEEDNAAGDNEEASQYALAVGLEDDMMEDDNEEDEEDNEDDEQDGEVEEDDNEDEEESTLTFKDGVNPLDLVEDGAFTDQLYQKFVGMDYEALAEKKRKALVDNRPGGSVKKVRQDDLSGASMEEIMEAMNYGMQRRSRKRKKKGRRKGSRNKLTPEITRMLGDATYHYALGSYEEAIPILSEVIMKAPHLPDAYHTLGLVHHALGNEMKALNFYTIAAHLAPRDSSLWELLFDWFNTRGKTPRAIYCLSRAITADPKNINLKYCRASLYVKVGDYRRAATSYEQIVQTCPDDVEALKTGANMYKLCGQLERSVHILGEYLKGHPTEPDLSVIDLLASMLMQNNAHSDALQHIERARLVSCSQKELPLDMKVKEGICHAYLGNMEKAEMLFNVLEQRSADHAELITKVADSFMSLEQYSSALKYYLMLKGTAESNNGFLHIKMARCYLSLNDRAQAILCFYKALKALENNIDARLTLASLLLEEAREEDAISLLSPPNNLDCSDLQTDKSEPWWCNGKVKLKLCHIYRAKGMPKEFVDTIYPLVREALCIESLQQKVKVKKRLTKSVLLERVKVLNNHQTDNLLCGSISVTPASDMSRANRAKKLLEKKAKVKEEKRAKAMAAGADWQSDDSDEDPPEEIHKESPLPDLLKDKENYDLIIDLCKSLASLHRYCEALEIINLALKVTRNISSVAEELRSLGAQIAYNTPDPEHGLDCVKYIADQHPYSYAAWNCYYKVITRFDDWYARHFKFLRGKRDKLKDCAAPMIISGHHLTRKSRHQDAAREYLEAYKLLPENALINLCVGTALINLALGLRLQNRHQSVAQGLAFLYNNLRLCENSQEALYNLARAFHHIGLVTLAAVYYQHVLAIHQKDSPLPKLPHENPESAENLLPGYCDLRREAAFNLHLIYKKSGAVDLARMKIMILFSDSATLLNERWLPAPFCGWRENTDYHSMRI</sequence>
<dbReference type="OMA" id="SSPNMKF"/>
<feature type="compositionally biased region" description="Acidic residues" evidence="2">
    <location>
        <begin position="629"/>
        <end position="638"/>
    </location>
</feature>
<comment type="caution">
    <text evidence="3">The sequence shown here is derived from an EMBL/GenBank/DDBJ whole genome shotgun (WGS) entry which is preliminary data.</text>
</comment>
<dbReference type="STRING" id="74649.A0A2P6S029"/>
<evidence type="ECO:0000256" key="2">
    <source>
        <dbReference type="SAM" id="MobiDB-lite"/>
    </source>
</evidence>
<keyword evidence="3" id="KW-0808">Transferase</keyword>
<dbReference type="InterPro" id="IPR039340">
    <property type="entry name" value="Tfc4/TFIIIC-102/Sfc4"/>
</dbReference>
<dbReference type="Gene3D" id="1.25.40.10">
    <property type="entry name" value="Tetratricopeptide repeat domain"/>
    <property type="match status" value="3"/>
</dbReference>
<feature type="region of interest" description="Disordered" evidence="2">
    <location>
        <begin position="133"/>
        <end position="155"/>
    </location>
</feature>
<dbReference type="SMART" id="SM00028">
    <property type="entry name" value="TPR"/>
    <property type="match status" value="6"/>
</dbReference>
<evidence type="ECO:0000256" key="1">
    <source>
        <dbReference type="PROSITE-ProRule" id="PRU00339"/>
    </source>
</evidence>
<feature type="region of interest" description="Disordered" evidence="2">
    <location>
        <begin position="1"/>
        <end position="68"/>
    </location>
</feature>
<feature type="repeat" description="TPR" evidence="1">
    <location>
        <begin position="261"/>
        <end position="294"/>
    </location>
</feature>
<reference evidence="3 4" key="1">
    <citation type="journal article" date="2018" name="Nat. Genet.">
        <title>The Rosa genome provides new insights in the design of modern roses.</title>
        <authorList>
            <person name="Bendahmane M."/>
        </authorList>
    </citation>
    <scope>NUCLEOTIDE SEQUENCE [LARGE SCALE GENOMIC DNA]</scope>
    <source>
        <strain evidence="4">cv. Old Blush</strain>
    </source>
</reference>
<dbReference type="SUPFAM" id="SSF48452">
    <property type="entry name" value="TPR-like"/>
    <property type="match status" value="3"/>
</dbReference>
<accession>A0A2P6S029</accession>
<feature type="repeat" description="TPR" evidence="1">
    <location>
        <begin position="193"/>
        <end position="226"/>
    </location>
</feature>
<dbReference type="GO" id="GO:0016740">
    <property type="term" value="F:transferase activity"/>
    <property type="evidence" value="ECO:0007669"/>
    <property type="project" value="UniProtKB-KW"/>
</dbReference>
<feature type="compositionally biased region" description="Basic residues" evidence="2">
    <location>
        <begin position="137"/>
        <end position="152"/>
    </location>
</feature>
<keyword evidence="1" id="KW-0802">TPR repeat</keyword>
<feature type="compositionally biased region" description="Acidic residues" evidence="2">
    <location>
        <begin position="23"/>
        <end position="59"/>
    </location>
</feature>